<dbReference type="AlphaFoldDB" id="A0A1G2B7B2"/>
<comment type="subcellular location">
    <subcellularLocation>
        <location evidence="1">Cell membrane</location>
        <topology evidence="1">Multi-pass membrane protein</topology>
    </subcellularLocation>
</comment>
<evidence type="ECO:0000256" key="2">
    <source>
        <dbReference type="ARBA" id="ARBA00022475"/>
    </source>
</evidence>
<evidence type="ECO:0000313" key="7">
    <source>
        <dbReference type="EMBL" id="OGY85051.1"/>
    </source>
</evidence>
<keyword evidence="4 6" id="KW-1133">Transmembrane helix</keyword>
<proteinExistence type="predicted"/>
<dbReference type="PANTHER" id="PTHR30250:SF11">
    <property type="entry name" value="O-ANTIGEN TRANSPORTER-RELATED"/>
    <property type="match status" value="1"/>
</dbReference>
<feature type="transmembrane region" description="Helical" evidence="6">
    <location>
        <begin position="221"/>
        <end position="241"/>
    </location>
</feature>
<feature type="transmembrane region" description="Helical" evidence="6">
    <location>
        <begin position="12"/>
        <end position="30"/>
    </location>
</feature>
<feature type="transmembrane region" description="Helical" evidence="6">
    <location>
        <begin position="385"/>
        <end position="407"/>
    </location>
</feature>
<reference evidence="7 8" key="1">
    <citation type="journal article" date="2016" name="Nat. Commun.">
        <title>Thousands of microbial genomes shed light on interconnected biogeochemical processes in an aquifer system.</title>
        <authorList>
            <person name="Anantharaman K."/>
            <person name="Brown C.T."/>
            <person name="Hug L.A."/>
            <person name="Sharon I."/>
            <person name="Castelle C.J."/>
            <person name="Probst A.J."/>
            <person name="Thomas B.C."/>
            <person name="Singh A."/>
            <person name="Wilkins M.J."/>
            <person name="Karaoz U."/>
            <person name="Brodie E.L."/>
            <person name="Williams K.H."/>
            <person name="Hubbard S.S."/>
            <person name="Banfield J.F."/>
        </authorList>
    </citation>
    <scope>NUCLEOTIDE SEQUENCE [LARGE SCALE GENOMIC DNA]</scope>
</reference>
<gene>
    <name evidence="7" type="ORF">A2898_02905</name>
</gene>
<comment type="caution">
    <text evidence="7">The sequence shown here is derived from an EMBL/GenBank/DDBJ whole genome shotgun (WGS) entry which is preliminary data.</text>
</comment>
<feature type="transmembrane region" description="Helical" evidence="6">
    <location>
        <begin position="360"/>
        <end position="379"/>
    </location>
</feature>
<sequence length="489" mass="54578">MEHKTANFGKDFIVYAVGAASQMVLSFILLPILTKLFNPTEYGLIDISTTIIQIVSIVFGFGMTTAVSFYYYFHNDEHEKKQTVTTGLLFLLVINILTVFLLSINATSLGAAIYKSPAYTNIFKITIFVAGLSVLQNFLFHLLRISRRASLYVVASLLKGGLQVGIIILFVISFGLGLRGYFYGYLSTVFLSLLIIFSITKKYLTFSFSKKRLIELLKYGVPLIPAGISLWALQLVDRFFLIHYATLADVGLYGVGVRSTILLVLLISSLQLAWGPFAFSIMKQDDAKKVYTEIFSLFVIIATWLIILTTYFAKEAITLVTTPEYTQAYVVTPFLSFGTFFLGAYTLLSIGINLVNKMHIITTTTIIAAILNIILNFILIPRYGILGAAISTASSYLVSTMLVYFFSQKYYPIDYKMKKNMTIVLISVGYLIGYFTITVEGTIINLIIRALICLSFPVVLYTLKLLTPNQVKSIINTIKSLTVKTNPSN</sequence>
<dbReference type="EMBL" id="MHKE01000002">
    <property type="protein sequence ID" value="OGY85051.1"/>
    <property type="molecule type" value="Genomic_DNA"/>
</dbReference>
<evidence type="ECO:0000256" key="5">
    <source>
        <dbReference type="ARBA" id="ARBA00023136"/>
    </source>
</evidence>
<feature type="transmembrane region" description="Helical" evidence="6">
    <location>
        <begin position="443"/>
        <end position="463"/>
    </location>
</feature>
<accession>A0A1G2B7B2</accession>
<feature type="transmembrane region" description="Helical" evidence="6">
    <location>
        <begin position="151"/>
        <end position="176"/>
    </location>
</feature>
<feature type="transmembrane region" description="Helical" evidence="6">
    <location>
        <begin position="325"/>
        <end position="348"/>
    </location>
</feature>
<keyword evidence="5 6" id="KW-0472">Membrane</keyword>
<organism evidence="7 8">
    <name type="scientific">Candidatus Kerfeldbacteria bacterium RIFCSPLOWO2_01_FULL_48_11</name>
    <dbReference type="NCBI Taxonomy" id="1798543"/>
    <lineage>
        <taxon>Bacteria</taxon>
        <taxon>Candidatus Kerfeldiibacteriota</taxon>
    </lineage>
</organism>
<feature type="transmembrane region" description="Helical" evidence="6">
    <location>
        <begin position="85"/>
        <end position="106"/>
    </location>
</feature>
<dbReference type="GO" id="GO:0005886">
    <property type="term" value="C:plasma membrane"/>
    <property type="evidence" value="ECO:0007669"/>
    <property type="project" value="UniProtKB-SubCell"/>
</dbReference>
<name>A0A1G2B7B2_9BACT</name>
<feature type="transmembrane region" description="Helical" evidence="6">
    <location>
        <begin position="294"/>
        <end position="313"/>
    </location>
</feature>
<protein>
    <submittedName>
        <fullName evidence="7">Uncharacterized protein</fullName>
    </submittedName>
</protein>
<dbReference type="PANTHER" id="PTHR30250">
    <property type="entry name" value="PST FAMILY PREDICTED COLANIC ACID TRANSPORTER"/>
    <property type="match status" value="1"/>
</dbReference>
<evidence type="ECO:0000313" key="8">
    <source>
        <dbReference type="Proteomes" id="UP000179164"/>
    </source>
</evidence>
<evidence type="ECO:0000256" key="4">
    <source>
        <dbReference type="ARBA" id="ARBA00022989"/>
    </source>
</evidence>
<feature type="transmembrane region" description="Helical" evidence="6">
    <location>
        <begin position="50"/>
        <end position="73"/>
    </location>
</feature>
<evidence type="ECO:0000256" key="1">
    <source>
        <dbReference type="ARBA" id="ARBA00004651"/>
    </source>
</evidence>
<feature type="transmembrane region" description="Helical" evidence="6">
    <location>
        <begin position="118"/>
        <end position="139"/>
    </location>
</feature>
<dbReference type="STRING" id="1798543.A2898_02905"/>
<keyword evidence="2" id="KW-1003">Cell membrane</keyword>
<dbReference type="InterPro" id="IPR050833">
    <property type="entry name" value="Poly_Biosynth_Transport"/>
</dbReference>
<dbReference type="Pfam" id="PF13440">
    <property type="entry name" value="Polysacc_synt_3"/>
    <property type="match status" value="1"/>
</dbReference>
<feature type="transmembrane region" description="Helical" evidence="6">
    <location>
        <begin position="261"/>
        <end position="282"/>
    </location>
</feature>
<feature type="transmembrane region" description="Helical" evidence="6">
    <location>
        <begin position="419"/>
        <end position="437"/>
    </location>
</feature>
<keyword evidence="3 6" id="KW-0812">Transmembrane</keyword>
<evidence type="ECO:0000256" key="3">
    <source>
        <dbReference type="ARBA" id="ARBA00022692"/>
    </source>
</evidence>
<dbReference type="Proteomes" id="UP000179164">
    <property type="component" value="Unassembled WGS sequence"/>
</dbReference>
<evidence type="ECO:0000256" key="6">
    <source>
        <dbReference type="SAM" id="Phobius"/>
    </source>
</evidence>
<feature type="transmembrane region" description="Helical" evidence="6">
    <location>
        <begin position="182"/>
        <end position="200"/>
    </location>
</feature>